<dbReference type="PANTHER" id="PTHR16222">
    <property type="entry name" value="ADP-RIBOSYLGLYCOHYDROLASE"/>
    <property type="match status" value="1"/>
</dbReference>
<keyword evidence="4" id="KW-1185">Reference proteome</keyword>
<feature type="binding site" evidence="1">
    <location>
        <position position="426"/>
    </location>
    <ligand>
        <name>Mg(2+)</name>
        <dbReference type="ChEBI" id="CHEBI:18420"/>
        <label>1</label>
    </ligand>
</feature>
<evidence type="ECO:0000313" key="3">
    <source>
        <dbReference type="EMBL" id="RHZ73035.1"/>
    </source>
</evidence>
<organism evidence="3 4">
    <name type="scientific">Diversispora epigaea</name>
    <dbReference type="NCBI Taxonomy" id="1348612"/>
    <lineage>
        <taxon>Eukaryota</taxon>
        <taxon>Fungi</taxon>
        <taxon>Fungi incertae sedis</taxon>
        <taxon>Mucoromycota</taxon>
        <taxon>Glomeromycotina</taxon>
        <taxon>Glomeromycetes</taxon>
        <taxon>Diversisporales</taxon>
        <taxon>Diversisporaceae</taxon>
        <taxon>Diversispora</taxon>
    </lineage>
</organism>
<comment type="cofactor">
    <cofactor evidence="1">
        <name>Mg(2+)</name>
        <dbReference type="ChEBI" id="CHEBI:18420"/>
    </cofactor>
    <text evidence="1">Binds 2 magnesium ions per subunit.</text>
</comment>
<proteinExistence type="predicted"/>
<dbReference type="Pfam" id="PF03747">
    <property type="entry name" value="ADP_ribosyl_GH"/>
    <property type="match status" value="1"/>
</dbReference>
<gene>
    <name evidence="3" type="ORF">Glove_233g13</name>
</gene>
<dbReference type="GO" id="GO:0046872">
    <property type="term" value="F:metal ion binding"/>
    <property type="evidence" value="ECO:0007669"/>
    <property type="project" value="UniProtKB-KW"/>
</dbReference>
<accession>A0A397IBK1</accession>
<sequence length="473" mass="53098">MEFPENASKLNLDEIYDKLKGCVYGAAIGDAIGLATEFMSKERARNLYGIGPIAFGTEKGYEFYIDSHRGKWNEGDWTDDTDQLLLIINTLIANGGIFNSCDFAMRLRKWANQGFPELDNKPTCDIGITVSSVLSHPQFLKKPYKSAWDIWVQSNYNMAANGGLMRTAILGVPFFWDEKQVIKQTLQATKVTHADPRCGLSSVILTTLISRLIKGNVQDIPTDLTDEDKQEILNWLQSGSPNNEDEQDIDKNINISVKSTSEKSKKENFFSSEKDKHLNQSSSTPLKRRKRTYMNSKSREPAIIPNPLPPGIELFGVDPVMLALTKSLVDRYKFMILNIPNTSQSSSRISSYLQTDLSEEALKKYCFPESLASLDLDEFSSIGYVYKCLGSALYCFTRNLNKVDNESEAFKKIITELTLEAGDADTNATVAGALLGARIGYNKLPKEWIDGLTYKTFLDEKINILWKIISNSD</sequence>
<comment type="caution">
    <text evidence="3">The sequence shown here is derived from an EMBL/GenBank/DDBJ whole genome shotgun (WGS) entry which is preliminary data.</text>
</comment>
<feature type="binding site" evidence="1">
    <location>
        <position position="80"/>
    </location>
    <ligand>
        <name>Mg(2+)</name>
        <dbReference type="ChEBI" id="CHEBI:18420"/>
        <label>1</label>
    </ligand>
</feature>
<feature type="binding site" evidence="1">
    <location>
        <position position="79"/>
    </location>
    <ligand>
        <name>Mg(2+)</name>
        <dbReference type="ChEBI" id="CHEBI:18420"/>
        <label>1</label>
    </ligand>
</feature>
<keyword evidence="1" id="KW-0479">Metal-binding</keyword>
<reference evidence="3 4" key="1">
    <citation type="submission" date="2018-08" db="EMBL/GenBank/DDBJ databases">
        <title>Genome and evolution of the arbuscular mycorrhizal fungus Diversispora epigaea (formerly Glomus versiforme) and its bacterial endosymbionts.</title>
        <authorList>
            <person name="Sun X."/>
            <person name="Fei Z."/>
            <person name="Harrison M."/>
        </authorList>
    </citation>
    <scope>NUCLEOTIDE SEQUENCE [LARGE SCALE GENOMIC DNA]</scope>
    <source>
        <strain evidence="3 4">IT104</strain>
    </source>
</reference>
<dbReference type="EMBL" id="PQFF01000216">
    <property type="protein sequence ID" value="RHZ73035.1"/>
    <property type="molecule type" value="Genomic_DNA"/>
</dbReference>
<evidence type="ECO:0000313" key="4">
    <source>
        <dbReference type="Proteomes" id="UP000266861"/>
    </source>
</evidence>
<evidence type="ECO:0008006" key="5">
    <source>
        <dbReference type="Google" id="ProtNLM"/>
    </source>
</evidence>
<evidence type="ECO:0000256" key="1">
    <source>
        <dbReference type="PIRSR" id="PIRSR605502-1"/>
    </source>
</evidence>
<dbReference type="STRING" id="1348612.A0A397IBK1"/>
<keyword evidence="1" id="KW-0460">Magnesium</keyword>
<dbReference type="OrthoDB" id="2021138at2759"/>
<protein>
    <recommendedName>
        <fullName evidence="5">ADP-ribosylglycohydrolase</fullName>
    </recommendedName>
</protein>
<feature type="region of interest" description="Disordered" evidence="2">
    <location>
        <begin position="264"/>
        <end position="302"/>
    </location>
</feature>
<name>A0A397IBK1_9GLOM</name>
<dbReference type="SUPFAM" id="SSF101478">
    <property type="entry name" value="ADP-ribosylglycohydrolase"/>
    <property type="match status" value="2"/>
</dbReference>
<dbReference type="Gene3D" id="1.10.4080.10">
    <property type="entry name" value="ADP-ribosylation/Crystallin J1"/>
    <property type="match status" value="2"/>
</dbReference>
<dbReference type="AlphaFoldDB" id="A0A397IBK1"/>
<dbReference type="Proteomes" id="UP000266861">
    <property type="component" value="Unassembled WGS sequence"/>
</dbReference>
<dbReference type="InterPro" id="IPR050792">
    <property type="entry name" value="ADP-ribosylglycohydrolase"/>
</dbReference>
<dbReference type="InterPro" id="IPR036705">
    <property type="entry name" value="Ribosyl_crysJ1_sf"/>
</dbReference>
<evidence type="ECO:0000256" key="2">
    <source>
        <dbReference type="SAM" id="MobiDB-lite"/>
    </source>
</evidence>
<feature type="binding site" evidence="1">
    <location>
        <position position="425"/>
    </location>
    <ligand>
        <name>Mg(2+)</name>
        <dbReference type="ChEBI" id="CHEBI:18420"/>
        <label>1</label>
    </ligand>
</feature>
<dbReference type="PANTHER" id="PTHR16222:SF28">
    <property type="entry name" value="ADP-RIBOSYLGLYCOHYDROLASE"/>
    <property type="match status" value="1"/>
</dbReference>
<dbReference type="InterPro" id="IPR005502">
    <property type="entry name" value="Ribosyl_crysJ1"/>
</dbReference>
<feature type="compositionally biased region" description="Basic and acidic residues" evidence="2">
    <location>
        <begin position="264"/>
        <end position="278"/>
    </location>
</feature>
<feature type="binding site" evidence="1">
    <location>
        <position position="78"/>
    </location>
    <ligand>
        <name>Mg(2+)</name>
        <dbReference type="ChEBI" id="CHEBI:18420"/>
        <label>1</label>
    </ligand>
</feature>
<feature type="binding site" evidence="1">
    <location>
        <position position="423"/>
    </location>
    <ligand>
        <name>Mg(2+)</name>
        <dbReference type="ChEBI" id="CHEBI:18420"/>
        <label>1</label>
    </ligand>
</feature>